<organism evidence="1 2">
    <name type="scientific">Meloidogyne enterolobii</name>
    <name type="common">Root-knot nematode worm</name>
    <name type="synonym">Meloidogyne mayaguensis</name>
    <dbReference type="NCBI Taxonomy" id="390850"/>
    <lineage>
        <taxon>Eukaryota</taxon>
        <taxon>Metazoa</taxon>
        <taxon>Ecdysozoa</taxon>
        <taxon>Nematoda</taxon>
        <taxon>Chromadorea</taxon>
        <taxon>Rhabditida</taxon>
        <taxon>Tylenchina</taxon>
        <taxon>Tylenchomorpha</taxon>
        <taxon>Tylenchoidea</taxon>
        <taxon>Meloidogynidae</taxon>
        <taxon>Meloidogyninae</taxon>
        <taxon>Meloidogyne</taxon>
    </lineage>
</organism>
<keyword evidence="2" id="KW-1185">Reference proteome</keyword>
<gene>
    <name evidence="1" type="ORF">MENTE1834_LOCUS6681</name>
</gene>
<dbReference type="EMBL" id="CAVMJV010000005">
    <property type="protein sequence ID" value="CAK5028690.1"/>
    <property type="molecule type" value="Genomic_DNA"/>
</dbReference>
<reference evidence="1" key="1">
    <citation type="submission" date="2023-11" db="EMBL/GenBank/DDBJ databases">
        <authorList>
            <person name="Poullet M."/>
        </authorList>
    </citation>
    <scope>NUCLEOTIDE SEQUENCE</scope>
    <source>
        <strain evidence="1">E1834</strain>
    </source>
</reference>
<evidence type="ECO:0000313" key="2">
    <source>
        <dbReference type="Proteomes" id="UP001497535"/>
    </source>
</evidence>
<evidence type="ECO:0000313" key="1">
    <source>
        <dbReference type="EMBL" id="CAK5028690.1"/>
    </source>
</evidence>
<protein>
    <submittedName>
        <fullName evidence="1">Uncharacterized protein</fullName>
    </submittedName>
</protein>
<name>A0ACB0Y283_MELEN</name>
<dbReference type="Proteomes" id="UP001497535">
    <property type="component" value="Unassembled WGS sequence"/>
</dbReference>
<sequence length="84" mass="9933">MTRKKLARLECASINISFWIDLCILFNNYFFFILFLFLSQKSLIFVSMPKVSDVWKHFNKIPLENKVECKNCGKKILGKELRAI</sequence>
<accession>A0ACB0Y283</accession>
<comment type="caution">
    <text evidence="1">The sequence shown here is derived from an EMBL/GenBank/DDBJ whole genome shotgun (WGS) entry which is preliminary data.</text>
</comment>
<proteinExistence type="predicted"/>